<keyword evidence="5 12" id="KW-0547">Nucleotide-binding</keyword>
<evidence type="ECO:0000256" key="12">
    <source>
        <dbReference type="HAMAP-Rule" id="MF_02004"/>
    </source>
</evidence>
<dbReference type="EMBL" id="MFGC01000045">
    <property type="protein sequence ID" value="OGF26515.1"/>
    <property type="molecule type" value="Genomic_DNA"/>
</dbReference>
<comment type="caution">
    <text evidence="12">Lacks conserved residue(s) required for the propagation of feature annotation.</text>
</comment>
<protein>
    <recommendedName>
        <fullName evidence="12">Valine--tRNA ligase</fullName>
        <ecNumber evidence="12">6.1.1.9</ecNumber>
    </recommendedName>
    <alternativeName>
        <fullName evidence="12">Valyl-tRNA synthetase</fullName>
        <shortName evidence="12">ValRS</shortName>
    </alternativeName>
</protein>
<dbReference type="Gene3D" id="3.40.50.620">
    <property type="entry name" value="HUPs"/>
    <property type="match status" value="1"/>
</dbReference>
<gene>
    <name evidence="12" type="primary">valS</name>
    <name evidence="18" type="ORF">A2242_03830</name>
</gene>
<comment type="subunit">
    <text evidence="2 12">Monomer.</text>
</comment>
<evidence type="ECO:0000259" key="17">
    <source>
        <dbReference type="Pfam" id="PF10458"/>
    </source>
</evidence>
<keyword evidence="4 12" id="KW-0436">Ligase</keyword>
<dbReference type="InterPro" id="IPR002300">
    <property type="entry name" value="aa-tRNA-synth_Ia"/>
</dbReference>
<dbReference type="FunFam" id="3.40.50.620:FF:000032">
    <property type="entry name" value="Valine--tRNA ligase"/>
    <property type="match status" value="1"/>
</dbReference>
<evidence type="ECO:0000256" key="8">
    <source>
        <dbReference type="ARBA" id="ARBA00023054"/>
    </source>
</evidence>
<evidence type="ECO:0000256" key="7">
    <source>
        <dbReference type="ARBA" id="ARBA00022917"/>
    </source>
</evidence>
<evidence type="ECO:0000256" key="9">
    <source>
        <dbReference type="ARBA" id="ARBA00023146"/>
    </source>
</evidence>
<evidence type="ECO:0000256" key="1">
    <source>
        <dbReference type="ARBA" id="ARBA00004496"/>
    </source>
</evidence>
<dbReference type="Gene3D" id="3.40.50.1240">
    <property type="entry name" value="Phosphoglycerate mutase-like"/>
    <property type="match status" value="1"/>
</dbReference>
<dbReference type="Pfam" id="PF10458">
    <property type="entry name" value="Val_tRNA-synt_C"/>
    <property type="match status" value="1"/>
</dbReference>
<dbReference type="GO" id="GO:0002161">
    <property type="term" value="F:aminoacyl-tRNA deacylase activity"/>
    <property type="evidence" value="ECO:0007669"/>
    <property type="project" value="InterPro"/>
</dbReference>
<comment type="subcellular location">
    <subcellularLocation>
        <location evidence="1 12">Cytoplasm</location>
    </subcellularLocation>
</comment>
<evidence type="ECO:0000259" key="15">
    <source>
        <dbReference type="Pfam" id="PF00133"/>
    </source>
</evidence>
<evidence type="ECO:0000313" key="18">
    <source>
        <dbReference type="EMBL" id="OGF26515.1"/>
    </source>
</evidence>
<evidence type="ECO:0000259" key="16">
    <source>
        <dbReference type="Pfam" id="PF08264"/>
    </source>
</evidence>
<comment type="similarity">
    <text evidence="11 12">Belongs to the class-I aminoacyl-tRNA synthetase family. ValS type 1 subfamily.</text>
</comment>
<dbReference type="FunFam" id="1.10.730.10:FF:000002">
    <property type="entry name" value="Leucine--tRNA ligase"/>
    <property type="match status" value="1"/>
</dbReference>
<evidence type="ECO:0000256" key="11">
    <source>
        <dbReference type="ARBA" id="ARBA00060830"/>
    </source>
</evidence>
<dbReference type="SUPFAM" id="SSF52374">
    <property type="entry name" value="Nucleotidylyl transferase"/>
    <property type="match status" value="1"/>
</dbReference>
<feature type="domain" description="Aminoacyl-tRNA synthetase class Ia" evidence="15">
    <location>
        <begin position="575"/>
        <end position="776"/>
    </location>
</feature>
<dbReference type="PANTHER" id="PTHR11946">
    <property type="entry name" value="VALYL-TRNA SYNTHETASES"/>
    <property type="match status" value="1"/>
</dbReference>
<reference evidence="18 19" key="1">
    <citation type="journal article" date="2016" name="Nat. Commun.">
        <title>Thousands of microbial genomes shed light on interconnected biogeochemical processes in an aquifer system.</title>
        <authorList>
            <person name="Anantharaman K."/>
            <person name="Brown C.T."/>
            <person name="Hug L.A."/>
            <person name="Sharon I."/>
            <person name="Castelle C.J."/>
            <person name="Probst A.J."/>
            <person name="Thomas B.C."/>
            <person name="Singh A."/>
            <person name="Wilkins M.J."/>
            <person name="Karaoz U."/>
            <person name="Brodie E.L."/>
            <person name="Williams K.H."/>
            <person name="Hubbard S.S."/>
            <person name="Banfield J.F."/>
        </authorList>
    </citation>
    <scope>NUCLEOTIDE SEQUENCE [LARGE SCALE GENOMIC DNA]</scope>
</reference>
<evidence type="ECO:0000256" key="6">
    <source>
        <dbReference type="ARBA" id="ARBA00022840"/>
    </source>
</evidence>
<dbReference type="AlphaFoldDB" id="A0A1F5SIL3"/>
<keyword evidence="6 12" id="KW-0067">ATP-binding</keyword>
<dbReference type="InterPro" id="IPR001412">
    <property type="entry name" value="aa-tRNA-synth_I_CS"/>
</dbReference>
<sequence>MKKDLPKAYNPQDYEDSLYKKWEESGLFNPDVCVAKKVCKKNAKPFTVVLPPPNITDKLHLGHMVMVAITDILVRYNRMNGKRALWIPGTDHAAIATQNVVEKKLWKEEHKTRHDLGREKFLEEVWKFVKTTQATIINQLKKTGASLDWSREAFTLDEARQAAVKRMFIDMYNEGVIYRGSRVVNWCPRCQSTLADDEVEYKKEIGKLYWLKYGPFVLATSRPETKLGDTAVAVYPGDERYKDMVGKKYMIPGVLGEFEITVVADRAVDPKFGSGAIKVTPAHDFTDYEISQRHGIAMKQIINEEGKMMANCGKYAGLTTAEAREAIVQDMQKMGLIDHIEEGYVHNLAVCYRCGTGIEPLPSKQWFVSVDKKIKKLGGKSLKEKAIEVVKKGEIKFTPERFTERYLDWMENLHDWCISRQIWFGHQIPAWYKKVKSEKLKVKNNAVEIVYYVHGTTVDNENSKASGQYDTELSELGIKQLHDLKEIVKAEKFAAVFCSDLKRAVASATIAFGDNYEIIQDKRLRECDYGDLTRGDNKKVEAIEKEIINRPFPNGESYQDVEKRISEFLEEVMDKYAGKKIAIVAHKAPQLAMEVLLNNKTWEQAIDEDWRKRKAWQPGWKYELKELVYVGEEKSGKNWTQDSDVLDTWFSSGMWTFSTLGWPDNVEKQNFASLQKGKSKKIGDLKEFHPTQFLETGYEIITLWVSRMIMMSLFALNEIPFANVYLHGMVLDAQGKKMSKSKGNGIDPLEMIQKYGTDAVRMSLIVGNTPGNDTRMSEQKIADFRNFANKLWNIARYALTLNPSPAGRGKLNTKVLTLADQWILGKMKDLIIDVTADIENFRFSQAGERLRDFTWNDLADWYVEIAKFEQGEQKGEILMYVLEELLKLWHPFMPFVTEAIWQEIGHNDLLMVANWPTTAGSAFINLPASPVKNIELIQSIVIAIRNLRSEYKIPPAQKVKTVIYAGAQVGLLQSQAELIKNLRTGISELEIKTTGEKLKQAAFTAVDEIEIYIPLAGLIDTDKEKARMEKRAQELNKLMKNLESKLDNEEFVKRAPKEIVEAEIAKLENYRAEHKKLKEQTKHLK</sequence>
<comment type="function">
    <text evidence="12">Catalyzes the attachment of valine to tRNA(Val). As ValRS can inadvertently accommodate and process structurally similar amino acids such as threonine, to avoid such errors, it has a 'posttransfer' editing activity that hydrolyzes mischarged Thr-tRNA(Val) in a tRNA-dependent manner.</text>
</comment>
<dbReference type="InterPro" id="IPR019499">
    <property type="entry name" value="Val-tRNA_synth_tRNA-bd"/>
</dbReference>
<evidence type="ECO:0000256" key="5">
    <source>
        <dbReference type="ARBA" id="ARBA00022741"/>
    </source>
</evidence>
<feature type="binding site" evidence="12">
    <location>
        <position position="740"/>
    </location>
    <ligand>
        <name>ATP</name>
        <dbReference type="ChEBI" id="CHEBI:30616"/>
    </ligand>
</feature>
<comment type="domain">
    <text evidence="12">The C-terminal coiled-coil domain is crucial for aminoacylation activity.</text>
</comment>
<comment type="domain">
    <text evidence="12">ValRS has two distinct active sites: one for aminoacylation and one for editing. The misactivated threonine is translocated from the active site to the editing site.</text>
</comment>
<dbReference type="InterPro" id="IPR010978">
    <property type="entry name" value="tRNA-bd_arm"/>
</dbReference>
<evidence type="ECO:0000256" key="4">
    <source>
        <dbReference type="ARBA" id="ARBA00022598"/>
    </source>
</evidence>
<dbReference type="SMART" id="SM00855">
    <property type="entry name" value="PGAM"/>
    <property type="match status" value="1"/>
</dbReference>
<organism evidence="18 19">
    <name type="scientific">Candidatus Falkowbacteria bacterium RIFOXYA2_FULL_47_9</name>
    <dbReference type="NCBI Taxonomy" id="1797995"/>
    <lineage>
        <taxon>Bacteria</taxon>
        <taxon>Candidatus Falkowiibacteriota</taxon>
    </lineage>
</organism>
<dbReference type="GO" id="GO:0005524">
    <property type="term" value="F:ATP binding"/>
    <property type="evidence" value="ECO:0007669"/>
    <property type="project" value="UniProtKB-UniRule"/>
</dbReference>
<dbReference type="GO" id="GO:0004832">
    <property type="term" value="F:valine-tRNA ligase activity"/>
    <property type="evidence" value="ECO:0007669"/>
    <property type="project" value="UniProtKB-UniRule"/>
</dbReference>
<dbReference type="Gene3D" id="1.10.730.10">
    <property type="entry name" value="Isoleucyl-tRNA Synthetase, Domain 1"/>
    <property type="match status" value="1"/>
</dbReference>
<dbReference type="PANTHER" id="PTHR11946:SF93">
    <property type="entry name" value="VALINE--TRNA LIGASE, CHLOROPLASTIC_MITOCHONDRIAL 2"/>
    <property type="match status" value="1"/>
</dbReference>
<evidence type="ECO:0000256" key="2">
    <source>
        <dbReference type="ARBA" id="ARBA00011245"/>
    </source>
</evidence>
<dbReference type="SUPFAM" id="SSF46589">
    <property type="entry name" value="tRNA-binding arm"/>
    <property type="match status" value="1"/>
</dbReference>
<dbReference type="CDD" id="cd07067">
    <property type="entry name" value="HP_PGM_like"/>
    <property type="match status" value="1"/>
</dbReference>
<dbReference type="InterPro" id="IPR014729">
    <property type="entry name" value="Rossmann-like_a/b/a_fold"/>
</dbReference>
<proteinExistence type="inferred from homology"/>
<keyword evidence="3 12" id="KW-0963">Cytoplasm</keyword>
<feature type="active site" description="Tele-phosphohistidine intermediate" evidence="13">
    <location>
        <position position="454"/>
    </location>
</feature>
<dbReference type="InterPro" id="IPR002303">
    <property type="entry name" value="Valyl-tRNA_ligase"/>
</dbReference>
<dbReference type="Pfam" id="PF08264">
    <property type="entry name" value="Anticodon_1"/>
    <property type="match status" value="1"/>
</dbReference>
<dbReference type="InterPro" id="IPR037118">
    <property type="entry name" value="Val-tRNA_synth_C_sf"/>
</dbReference>
<dbReference type="InterPro" id="IPR013078">
    <property type="entry name" value="His_Pase_superF_clade-1"/>
</dbReference>
<evidence type="ECO:0000256" key="3">
    <source>
        <dbReference type="ARBA" id="ARBA00022490"/>
    </source>
</evidence>
<evidence type="ECO:0000256" key="13">
    <source>
        <dbReference type="PIRSR" id="PIRSR613078-1"/>
    </source>
</evidence>
<dbReference type="Gene3D" id="3.90.740.10">
    <property type="entry name" value="Valyl/Leucyl/Isoleucyl-tRNA synthetase, editing domain"/>
    <property type="match status" value="1"/>
</dbReference>
<feature type="coiled-coil region" evidence="12">
    <location>
        <begin position="1018"/>
        <end position="1080"/>
    </location>
</feature>
<dbReference type="PRINTS" id="PR00986">
    <property type="entry name" value="TRNASYNTHVAL"/>
</dbReference>
<dbReference type="InterPro" id="IPR009008">
    <property type="entry name" value="Val/Leu/Ile-tRNA-synth_edit"/>
</dbReference>
<dbReference type="Gene3D" id="1.10.287.380">
    <property type="entry name" value="Valyl-tRNA synthetase, C-terminal domain"/>
    <property type="match status" value="1"/>
</dbReference>
<comment type="caution">
    <text evidence="18">The sequence shown here is derived from an EMBL/GenBank/DDBJ whole genome shotgun (WGS) entry which is preliminary data.</text>
</comment>
<keyword evidence="8 12" id="KW-0175">Coiled coil</keyword>
<dbReference type="SUPFAM" id="SSF53254">
    <property type="entry name" value="Phosphoglycerate mutase-like"/>
    <property type="match status" value="1"/>
</dbReference>
<feature type="domain" description="Methionyl/Valyl/Leucyl/Isoleucyl-tRNA synthetase anticodon-binding" evidence="16">
    <location>
        <begin position="820"/>
        <end position="962"/>
    </location>
</feature>
<keyword evidence="9 12" id="KW-0030">Aminoacyl-tRNA synthetase</keyword>
<feature type="binding site" evidence="14">
    <location>
        <position position="538"/>
    </location>
    <ligand>
        <name>substrate</name>
    </ligand>
</feature>
<name>A0A1F5SIL3_9BACT</name>
<evidence type="ECO:0000256" key="10">
    <source>
        <dbReference type="ARBA" id="ARBA00047552"/>
    </source>
</evidence>
<evidence type="ECO:0000256" key="14">
    <source>
        <dbReference type="PIRSR" id="PIRSR613078-2"/>
    </source>
</evidence>
<dbReference type="Pfam" id="PF00133">
    <property type="entry name" value="tRNA-synt_1"/>
    <property type="match status" value="2"/>
</dbReference>
<dbReference type="GO" id="GO:0005829">
    <property type="term" value="C:cytosol"/>
    <property type="evidence" value="ECO:0007669"/>
    <property type="project" value="TreeGrafter"/>
</dbReference>
<feature type="domain" description="Valyl-tRNA synthetase tRNA-binding arm" evidence="17">
    <location>
        <begin position="1020"/>
        <end position="1085"/>
    </location>
</feature>
<evidence type="ECO:0000313" key="19">
    <source>
        <dbReference type="Proteomes" id="UP000178925"/>
    </source>
</evidence>
<dbReference type="FunFam" id="1.10.287.380:FF:000001">
    <property type="entry name" value="Valine--tRNA ligase"/>
    <property type="match status" value="1"/>
</dbReference>
<dbReference type="SUPFAM" id="SSF50677">
    <property type="entry name" value="ValRS/IleRS/LeuRS editing domain"/>
    <property type="match status" value="1"/>
</dbReference>
<comment type="catalytic activity">
    <reaction evidence="10 12">
        <text>tRNA(Val) + L-valine + ATP = L-valyl-tRNA(Val) + AMP + diphosphate</text>
        <dbReference type="Rhea" id="RHEA:10704"/>
        <dbReference type="Rhea" id="RHEA-COMP:9672"/>
        <dbReference type="Rhea" id="RHEA-COMP:9708"/>
        <dbReference type="ChEBI" id="CHEBI:30616"/>
        <dbReference type="ChEBI" id="CHEBI:33019"/>
        <dbReference type="ChEBI" id="CHEBI:57762"/>
        <dbReference type="ChEBI" id="CHEBI:78442"/>
        <dbReference type="ChEBI" id="CHEBI:78537"/>
        <dbReference type="ChEBI" id="CHEBI:456215"/>
        <dbReference type="EC" id="6.1.1.9"/>
    </reaction>
</comment>
<dbReference type="HAMAP" id="MF_02004">
    <property type="entry name" value="Val_tRNA_synth_type1"/>
    <property type="match status" value="1"/>
</dbReference>
<dbReference type="InterPro" id="IPR013155">
    <property type="entry name" value="M/V/L/I-tRNA-synth_anticd-bd"/>
</dbReference>
<dbReference type="STRING" id="1797995.A2242_03830"/>
<dbReference type="GO" id="GO:0006438">
    <property type="term" value="P:valyl-tRNA aminoacylation"/>
    <property type="evidence" value="ECO:0007669"/>
    <property type="project" value="UniProtKB-UniRule"/>
</dbReference>
<keyword evidence="7 12" id="KW-0648">Protein biosynthesis</keyword>
<feature type="short sequence motif" description="'KMSKS' region" evidence="12">
    <location>
        <begin position="737"/>
        <end position="741"/>
    </location>
</feature>
<dbReference type="EC" id="6.1.1.9" evidence="12"/>
<dbReference type="Proteomes" id="UP000178925">
    <property type="component" value="Unassembled WGS sequence"/>
</dbReference>
<dbReference type="CDD" id="cd07962">
    <property type="entry name" value="Anticodon_Ia_Val"/>
    <property type="match status" value="1"/>
</dbReference>
<dbReference type="InterPro" id="IPR009080">
    <property type="entry name" value="tRNAsynth_Ia_anticodon-bd"/>
</dbReference>
<dbReference type="PROSITE" id="PS00178">
    <property type="entry name" value="AA_TRNA_LIGASE_I"/>
    <property type="match status" value="1"/>
</dbReference>
<dbReference type="CDD" id="cd00817">
    <property type="entry name" value="ValRS_core"/>
    <property type="match status" value="1"/>
</dbReference>
<feature type="binding site" evidence="14">
    <location>
        <begin position="526"/>
        <end position="529"/>
    </location>
    <ligand>
        <name>substrate</name>
    </ligand>
</feature>
<accession>A0A1F5SIL3</accession>
<feature type="binding site" evidence="14">
    <location>
        <position position="503"/>
    </location>
    <ligand>
        <name>substrate</name>
    </ligand>
</feature>
<dbReference type="SUPFAM" id="SSF47323">
    <property type="entry name" value="Anticodon-binding domain of a subclass of class I aminoacyl-tRNA synthetases"/>
    <property type="match status" value="1"/>
</dbReference>
<dbReference type="InterPro" id="IPR029033">
    <property type="entry name" value="His_PPase_superfam"/>
</dbReference>
<feature type="active site" description="Proton donor/acceptor" evidence="13">
    <location>
        <position position="526"/>
    </location>
</feature>
<feature type="domain" description="Aminoacyl-tRNA synthetase class Ia" evidence="15">
    <location>
        <begin position="18"/>
        <end position="453"/>
    </location>
</feature>
<dbReference type="InterPro" id="IPR033705">
    <property type="entry name" value="Anticodon_Ia_Val"/>
</dbReference>